<dbReference type="InterPro" id="IPR029464">
    <property type="entry name" value="HSDR_N"/>
</dbReference>
<comment type="caution">
    <text evidence="2">The sequence shown here is derived from an EMBL/GenBank/DDBJ whole genome shotgun (WGS) entry which is preliminary data.</text>
</comment>
<dbReference type="PIRSF" id="PIRSF035009">
    <property type="entry name" value="UCP035009_HSDR_N"/>
    <property type="match status" value="1"/>
</dbReference>
<dbReference type="Proteomes" id="UP000223982">
    <property type="component" value="Unassembled WGS sequence"/>
</dbReference>
<reference evidence="2 3" key="1">
    <citation type="submission" date="2017-02" db="EMBL/GenBank/DDBJ databases">
        <title>Prevalence of linear plasmids in Propionibacterium acnes isolates obtained from cancerous prostatic tissue.</title>
        <authorList>
            <person name="Davidsson S."/>
            <person name="Bruggemann H."/>
        </authorList>
    </citation>
    <scope>NUCLEOTIDE SEQUENCE [LARGE SCALE GENOMIC DNA]</scope>
    <source>
        <strain evidence="2 3">09-9</strain>
    </source>
</reference>
<dbReference type="RefSeq" id="WP_002521919.1">
    <property type="nucleotide sequence ID" value="NZ_CAJTKC010000001.1"/>
</dbReference>
<keyword evidence="2" id="KW-0378">Hydrolase</keyword>
<proteinExistence type="predicted"/>
<gene>
    <name evidence="2" type="ORF">APS60_03430</name>
</gene>
<dbReference type="InterPro" id="IPR017035">
    <property type="entry name" value="UCP035009_HsdR_All3000-type"/>
</dbReference>
<evidence type="ECO:0000259" key="1">
    <source>
        <dbReference type="Pfam" id="PF13588"/>
    </source>
</evidence>
<evidence type="ECO:0000313" key="2">
    <source>
        <dbReference type="EMBL" id="PHJ27848.1"/>
    </source>
</evidence>
<dbReference type="GO" id="GO:0004519">
    <property type="term" value="F:endonuclease activity"/>
    <property type="evidence" value="ECO:0007669"/>
    <property type="project" value="UniProtKB-KW"/>
</dbReference>
<protein>
    <submittedName>
        <fullName evidence="2">Restriction endonuclease</fullName>
    </submittedName>
</protein>
<sequence length="354" mass="39942">MSIESALEDIAGKLHDYGDTLETEEATKNALVMPFISNVLGYDVFNPHEVVPEFVADVGTKRGEKVDYAIMRDGTVQMLIEAKSVGAALSLENSSQLTRYFTACSAKIGVLTNGRNWLFYTDLDKANVMDSKPFLRLDLLEIDSYALPELKKLTRESFDLDSILAAAEELKYVSSVKAEVAKEFSSPSPEMIRLLAKRVYDGSFTAKIQAAFEQIVAKAMRQYISEQVNSRLKIALNEGAHDPEPRVPSEDVAEAVEEIHTTQEELEAFMIVKAILVSEVDLNRVVARDRKTYFGVLLDDNNRKPICRFHFNAESVKYLETFDADKKGTKHQIFSLNDIYKYVSELRDVVHNYQ</sequence>
<dbReference type="AlphaFoldDB" id="A0AA44ZF44"/>
<evidence type="ECO:0000313" key="3">
    <source>
        <dbReference type="Proteomes" id="UP000223982"/>
    </source>
</evidence>
<keyword evidence="2" id="KW-0540">Nuclease</keyword>
<keyword evidence="2" id="KW-0255">Endonuclease</keyword>
<name>A0AA44ZF44_CUTAC</name>
<feature type="domain" description="Type I restriction enzyme R protein N-terminal" evidence="1">
    <location>
        <begin position="46"/>
        <end position="121"/>
    </location>
</feature>
<organism evidence="2 3">
    <name type="scientific">Cutibacterium acnes</name>
    <name type="common">Propionibacterium acnes</name>
    <dbReference type="NCBI Taxonomy" id="1747"/>
    <lineage>
        <taxon>Bacteria</taxon>
        <taxon>Bacillati</taxon>
        <taxon>Actinomycetota</taxon>
        <taxon>Actinomycetes</taxon>
        <taxon>Propionibacteriales</taxon>
        <taxon>Propionibacteriaceae</taxon>
        <taxon>Cutibacterium</taxon>
    </lineage>
</organism>
<dbReference type="EMBL" id="LKVB01000003">
    <property type="protein sequence ID" value="PHJ27848.1"/>
    <property type="molecule type" value="Genomic_DNA"/>
</dbReference>
<accession>A0AA44ZF44</accession>
<dbReference type="Pfam" id="PF13588">
    <property type="entry name" value="HSDR_N_2"/>
    <property type="match status" value="1"/>
</dbReference>